<evidence type="ECO:0000256" key="1">
    <source>
        <dbReference type="ARBA" id="ARBA00004651"/>
    </source>
</evidence>
<dbReference type="Pfam" id="PF03553">
    <property type="entry name" value="Na_H_antiporter"/>
    <property type="match status" value="1"/>
</dbReference>
<evidence type="ECO:0000259" key="10">
    <source>
        <dbReference type="Pfam" id="PF03553"/>
    </source>
</evidence>
<keyword evidence="3" id="KW-0050">Antiport</keyword>
<evidence type="ECO:0000256" key="7">
    <source>
        <dbReference type="ARBA" id="ARBA00023136"/>
    </source>
</evidence>
<evidence type="ECO:0000256" key="5">
    <source>
        <dbReference type="ARBA" id="ARBA00022692"/>
    </source>
</evidence>
<dbReference type="GO" id="GO:0015297">
    <property type="term" value="F:antiporter activity"/>
    <property type="evidence" value="ECO:0007669"/>
    <property type="project" value="UniProtKB-KW"/>
</dbReference>
<keyword evidence="12" id="KW-1185">Reference proteome</keyword>
<feature type="transmembrane region" description="Helical" evidence="9">
    <location>
        <begin position="201"/>
        <end position="218"/>
    </location>
</feature>
<proteinExistence type="inferred from homology"/>
<dbReference type="RefSeq" id="WP_097039606.1">
    <property type="nucleotide sequence ID" value="NZ_OBQF01000001.1"/>
</dbReference>
<accession>A0A285U7B9</accession>
<feature type="transmembrane region" description="Helical" evidence="9">
    <location>
        <begin position="362"/>
        <end position="385"/>
    </location>
</feature>
<evidence type="ECO:0000313" key="12">
    <source>
        <dbReference type="Proteomes" id="UP000219412"/>
    </source>
</evidence>
<evidence type="ECO:0000313" key="11">
    <source>
        <dbReference type="EMBL" id="SOC37732.1"/>
    </source>
</evidence>
<keyword evidence="4" id="KW-1003">Cell membrane</keyword>
<dbReference type="PANTHER" id="PTHR33451:SF3">
    <property type="entry name" value="MALATE-2H(+)_NA(+)-LACTATE ANTIPORTER"/>
    <property type="match status" value="1"/>
</dbReference>
<feature type="transmembrane region" description="Helical" evidence="9">
    <location>
        <begin position="78"/>
        <end position="104"/>
    </location>
</feature>
<dbReference type="InterPro" id="IPR052180">
    <property type="entry name" value="NhaC_Na-H+_Antiporter"/>
</dbReference>
<organism evidence="11 12">
    <name type="scientific">Salinicoccus kekensis</name>
    <dbReference type="NCBI Taxonomy" id="714307"/>
    <lineage>
        <taxon>Bacteria</taxon>
        <taxon>Bacillati</taxon>
        <taxon>Bacillota</taxon>
        <taxon>Bacilli</taxon>
        <taxon>Bacillales</taxon>
        <taxon>Staphylococcaceae</taxon>
        <taxon>Salinicoccus</taxon>
    </lineage>
</organism>
<evidence type="ECO:0000256" key="8">
    <source>
        <dbReference type="ARBA" id="ARBA00038435"/>
    </source>
</evidence>
<name>A0A285U7B9_9STAP</name>
<sequence>MDLKKERKTPSIWYSVFVMIMVIVLIMGGVIVFDASIELMLLITLMATIPFVLYLGFTFKELESAMLSMMAKALLPSMIILVVGAMIGAWLISGTVPTLIYYGIQSISPGYFFATALIFCTIVSVSTGTSWGTMGTAGVALMGISHGLGLPPGMSAGAIISGAYFGDKISPLSDSTNLAAAIMEADLMDHVKHMLWTTMPAYILTLIVFIVLGLNYGGQEGGSLSNIEVMTEFLASHYDLGLVTLIPLAVVLLLLVLKKPPVTSIFIGAALGGLVAIFYQGAGITETLGTMYDGYAVDSGIEAVDSLLTQGGITSMFNLLALFLFALGLGGLLQESGILQKFLDTFFSRVNSVKTLVPTSMVASYIGTAILGTASASIALVGTMLKPLYREQRLKPQNLSRLMEDTSTQGAVAIPWNGNAIFAAAALGVAPLTFLPFLFLAFFTPIFTLLYGLTGFTMIKMDKEDEDIEEDFQI</sequence>
<comment type="subcellular location">
    <subcellularLocation>
        <location evidence="1">Cell membrane</location>
        <topology evidence="1">Multi-pass membrane protein</topology>
    </subcellularLocation>
</comment>
<protein>
    <submittedName>
        <fullName evidence="11">Transporter (NhaC family)</fullName>
    </submittedName>
</protein>
<evidence type="ECO:0000256" key="6">
    <source>
        <dbReference type="ARBA" id="ARBA00022989"/>
    </source>
</evidence>
<feature type="transmembrane region" description="Helical" evidence="9">
    <location>
        <begin position="39"/>
        <end position="57"/>
    </location>
</feature>
<dbReference type="OrthoDB" id="9762978at2"/>
<feature type="transmembrane region" description="Helical" evidence="9">
    <location>
        <begin position="238"/>
        <end position="257"/>
    </location>
</feature>
<dbReference type="GO" id="GO:0005886">
    <property type="term" value="C:plasma membrane"/>
    <property type="evidence" value="ECO:0007669"/>
    <property type="project" value="UniProtKB-SubCell"/>
</dbReference>
<dbReference type="InterPro" id="IPR018461">
    <property type="entry name" value="Na/H_Antiport_NhaC-like_C"/>
</dbReference>
<dbReference type="Proteomes" id="UP000219412">
    <property type="component" value="Unassembled WGS sequence"/>
</dbReference>
<feature type="transmembrane region" description="Helical" evidence="9">
    <location>
        <begin position="420"/>
        <end position="453"/>
    </location>
</feature>
<evidence type="ECO:0000256" key="2">
    <source>
        <dbReference type="ARBA" id="ARBA00022448"/>
    </source>
</evidence>
<comment type="similarity">
    <text evidence="8">Belongs to the NhaC Na(+)/H(+) (TC 2.A.35) antiporter family.</text>
</comment>
<evidence type="ECO:0000256" key="3">
    <source>
        <dbReference type="ARBA" id="ARBA00022449"/>
    </source>
</evidence>
<dbReference type="AlphaFoldDB" id="A0A285U7B9"/>
<feature type="transmembrane region" description="Helical" evidence="9">
    <location>
        <begin position="110"/>
        <end position="132"/>
    </location>
</feature>
<feature type="transmembrane region" description="Helical" evidence="9">
    <location>
        <begin position="264"/>
        <end position="282"/>
    </location>
</feature>
<dbReference type="InterPro" id="IPR004770">
    <property type="entry name" value="Na/H_antiport_NhaC"/>
</dbReference>
<reference evidence="12" key="1">
    <citation type="submission" date="2017-08" db="EMBL/GenBank/DDBJ databases">
        <authorList>
            <person name="Varghese N."/>
            <person name="Submissions S."/>
        </authorList>
    </citation>
    <scope>NUCLEOTIDE SEQUENCE [LARGE SCALE GENOMIC DNA]</scope>
    <source>
        <strain evidence="12">DSM 23173</strain>
    </source>
</reference>
<feature type="domain" description="Na+/H+ antiporter NhaC-like C-terminal" evidence="10">
    <location>
        <begin position="162"/>
        <end position="456"/>
    </location>
</feature>
<keyword evidence="5 9" id="KW-0812">Transmembrane</keyword>
<dbReference type="EMBL" id="OBQF01000001">
    <property type="protein sequence ID" value="SOC37732.1"/>
    <property type="molecule type" value="Genomic_DNA"/>
</dbReference>
<feature type="transmembrane region" description="Helical" evidence="9">
    <location>
        <begin position="313"/>
        <end position="333"/>
    </location>
</feature>
<keyword evidence="2" id="KW-0813">Transport</keyword>
<feature type="transmembrane region" description="Helical" evidence="9">
    <location>
        <begin position="12"/>
        <end position="33"/>
    </location>
</feature>
<dbReference type="NCBIfam" id="TIGR00931">
    <property type="entry name" value="antiport_nhaC"/>
    <property type="match status" value="1"/>
</dbReference>
<dbReference type="PANTHER" id="PTHR33451">
    <property type="entry name" value="MALATE-2H(+)/NA(+)-LACTATE ANTIPORTER"/>
    <property type="match status" value="1"/>
</dbReference>
<gene>
    <name evidence="11" type="ORF">SAMN05878391_0068</name>
</gene>
<evidence type="ECO:0000256" key="9">
    <source>
        <dbReference type="SAM" id="Phobius"/>
    </source>
</evidence>
<evidence type="ECO:0000256" key="4">
    <source>
        <dbReference type="ARBA" id="ARBA00022475"/>
    </source>
</evidence>
<keyword evidence="7 9" id="KW-0472">Membrane</keyword>
<keyword evidence="6 9" id="KW-1133">Transmembrane helix</keyword>